<gene>
    <name evidence="2" type="ORF">CUC44_06070</name>
</gene>
<accession>A0A2M8HCH3</accession>
<dbReference type="EMBL" id="PGCP01000005">
    <property type="protein sequence ID" value="PJC94255.1"/>
    <property type="molecule type" value="Genomic_DNA"/>
</dbReference>
<evidence type="ECO:0000313" key="2">
    <source>
        <dbReference type="EMBL" id="PJC94255.1"/>
    </source>
</evidence>
<evidence type="ECO:0000256" key="1">
    <source>
        <dbReference type="SAM" id="Phobius"/>
    </source>
</evidence>
<dbReference type="Pfam" id="PF05844">
    <property type="entry name" value="YopD"/>
    <property type="match status" value="1"/>
</dbReference>
<evidence type="ECO:0000313" key="3">
    <source>
        <dbReference type="Proteomes" id="UP000232060"/>
    </source>
</evidence>
<sequence length="296" mass="31900">MINSDYANGVTHTSPLTEAGIDEAQQVRRQGTAHEAAGATSQLATESKRVPVLPRPTIPFDTRGVTQIIGQLESVMDMMSLLFKLARQAREMGLVQRDTENKLVIGHQQAQVDEMRHGANLMIATAVVSGVMAVTSAVMGGFSLSKSAKAIKQDKALNANIAGRQQELKQIGDIKKTAGLEMGDAGQDLAARIKTDKAALKTLNKTFDTNNSRQQLSGTVTQSVGQMSSSAVQVSQGVSQADAKEDEIKSTISQTEKQKIEDNMSFNVSFMKDVLQLMQQYAQSQNQAWKAAFGVA</sequence>
<dbReference type="NCBIfam" id="NF038055">
    <property type="entry name" value="T3SS_SctB_pilot"/>
    <property type="match status" value="1"/>
</dbReference>
<feature type="transmembrane region" description="Helical" evidence="1">
    <location>
        <begin position="121"/>
        <end position="144"/>
    </location>
</feature>
<reference evidence="2 3" key="1">
    <citation type="submission" date="2017-11" db="EMBL/GenBank/DDBJ databases">
        <title>Draft genome sequence of environmental isolate Aeromonas lusitania sp. nov. MDC 2473.</title>
        <authorList>
            <person name="Colston S.M."/>
            <person name="Navarro A."/>
            <person name="Martinez-Murcia A.J."/>
            <person name="Graf J."/>
        </authorList>
    </citation>
    <scope>NUCLEOTIDE SEQUENCE [LARGE SCALE GENOMIC DNA]</scope>
    <source>
        <strain evidence="2 3">MDC 2473</strain>
    </source>
</reference>
<keyword evidence="1" id="KW-0472">Membrane</keyword>
<dbReference type="AlphaFoldDB" id="A0A2M8HCH3"/>
<keyword evidence="1" id="KW-0812">Transmembrane</keyword>
<protein>
    <submittedName>
        <fullName evidence="2">AopD protein</fullName>
    </submittedName>
</protein>
<dbReference type="InterPro" id="IPR008898">
    <property type="entry name" value="YopD-like"/>
</dbReference>
<dbReference type="Proteomes" id="UP000232060">
    <property type="component" value="Unassembled WGS sequence"/>
</dbReference>
<dbReference type="OrthoDB" id="6998979at2"/>
<dbReference type="RefSeq" id="WP_100859074.1">
    <property type="nucleotide sequence ID" value="NZ_PGCP01000005.1"/>
</dbReference>
<name>A0A2M8HCH3_9GAMM</name>
<comment type="caution">
    <text evidence="2">The sequence shown here is derived from an EMBL/GenBank/DDBJ whole genome shotgun (WGS) entry which is preliminary data.</text>
</comment>
<keyword evidence="1" id="KW-1133">Transmembrane helix</keyword>
<organism evidence="2 3">
    <name type="scientific">Aeromonas lusitana</name>
    <dbReference type="NCBI Taxonomy" id="931529"/>
    <lineage>
        <taxon>Bacteria</taxon>
        <taxon>Pseudomonadati</taxon>
        <taxon>Pseudomonadota</taxon>
        <taxon>Gammaproteobacteria</taxon>
        <taxon>Aeromonadales</taxon>
        <taxon>Aeromonadaceae</taxon>
        <taxon>Aeromonas</taxon>
    </lineage>
</organism>
<keyword evidence="3" id="KW-1185">Reference proteome</keyword>
<proteinExistence type="predicted"/>